<proteinExistence type="predicted"/>
<comment type="caution">
    <text evidence="1">The sequence shown here is derived from an EMBL/GenBank/DDBJ whole genome shotgun (WGS) entry which is preliminary data.</text>
</comment>
<name>A0A1J5TPU9_9ARCH</name>
<evidence type="ECO:0000313" key="1">
    <source>
        <dbReference type="EMBL" id="OIR22954.1"/>
    </source>
</evidence>
<sequence length="335" mass="38171">MKESLRTFMDGLIDYAGLFPPAKLPLNEAIDEYILHLKGENSWILGRFIIPISQFKDLEEFLPLFDSLGPLRLSVLGGGGKTDDEYLNNIKQNIADINDFREKHSGKIEIDVIECKLATNTPSKSIMQKATDLLNENDLKHFHEFAELPYVGIDYSTELDETNWDSEVVSTVAMISKMDNAGIKLRCGGIVKDAFPSVEKVAAMIQACSLNKIPMKFTAGLHHPLRHFEEQYDCDMHGFVNVFGAGILASNFEQPQHSQEKYRMFILLSHMIDDNNSDNFNFDKEKLTWKVGDDRDTRFEMDLERIKKARGNRAISYGSCSFEEPIDDLKQLGWM</sequence>
<evidence type="ECO:0000313" key="2">
    <source>
        <dbReference type="Proteomes" id="UP000183615"/>
    </source>
</evidence>
<dbReference type="Proteomes" id="UP000183615">
    <property type="component" value="Unassembled WGS sequence"/>
</dbReference>
<accession>A0A1J5TPU9</accession>
<reference evidence="1 2" key="1">
    <citation type="submission" date="2016-08" db="EMBL/GenBank/DDBJ databases">
        <title>New Insights into Marine Group III Euryarchaeota, from dark to light.</title>
        <authorList>
            <person name="Haro-Moreno J.M."/>
            <person name="Rodriguez-Valera F."/>
            <person name="Lopez-Garcia P."/>
            <person name="Moreira D."/>
            <person name="Martin-Cuadrado A.B."/>
        </authorList>
    </citation>
    <scope>NUCLEOTIDE SEQUENCE [LARGE SCALE GENOMIC DNA]</scope>
    <source>
        <strain evidence="1">CG-Epi2</strain>
    </source>
</reference>
<dbReference type="EMBL" id="MIYZ01000003">
    <property type="protein sequence ID" value="OIR22954.1"/>
    <property type="molecule type" value="Genomic_DNA"/>
</dbReference>
<dbReference type="AlphaFoldDB" id="A0A1J5TPU9"/>
<protein>
    <submittedName>
        <fullName evidence="1">Uncharacterized protein</fullName>
    </submittedName>
</protein>
<gene>
    <name evidence="1" type="ORF">BET99_03105</name>
</gene>
<organism evidence="1 2">
    <name type="scientific">Marine Group III euryarchaeote CG-Epi2</name>
    <dbReference type="NCBI Taxonomy" id="1888996"/>
    <lineage>
        <taxon>Archaea</taxon>
        <taxon>Methanobacteriati</taxon>
        <taxon>Thermoplasmatota</taxon>
        <taxon>Thermoplasmata</taxon>
        <taxon>Candidatus Thermoprofundales</taxon>
    </lineage>
</organism>